<feature type="compositionally biased region" description="Low complexity" evidence="6">
    <location>
        <begin position="35"/>
        <end position="50"/>
    </location>
</feature>
<dbReference type="Pfam" id="PF07690">
    <property type="entry name" value="MFS_1"/>
    <property type="match status" value="1"/>
</dbReference>
<feature type="region of interest" description="Disordered" evidence="6">
    <location>
        <begin position="1"/>
        <end position="56"/>
    </location>
</feature>
<dbReference type="OrthoDB" id="10262656at2759"/>
<evidence type="ECO:0000256" key="4">
    <source>
        <dbReference type="ARBA" id="ARBA00022989"/>
    </source>
</evidence>
<dbReference type="GO" id="GO:0016020">
    <property type="term" value="C:membrane"/>
    <property type="evidence" value="ECO:0007669"/>
    <property type="project" value="UniProtKB-SubCell"/>
</dbReference>
<organism evidence="9 10">
    <name type="scientific">Aulographum hederae CBS 113979</name>
    <dbReference type="NCBI Taxonomy" id="1176131"/>
    <lineage>
        <taxon>Eukaryota</taxon>
        <taxon>Fungi</taxon>
        <taxon>Dikarya</taxon>
        <taxon>Ascomycota</taxon>
        <taxon>Pezizomycotina</taxon>
        <taxon>Dothideomycetes</taxon>
        <taxon>Pleosporomycetidae</taxon>
        <taxon>Aulographales</taxon>
        <taxon>Aulographaceae</taxon>
    </lineage>
</organism>
<feature type="transmembrane region" description="Helical" evidence="7">
    <location>
        <begin position="403"/>
        <end position="423"/>
    </location>
</feature>
<keyword evidence="3 7" id="KW-0812">Transmembrane</keyword>
<dbReference type="Gene3D" id="1.20.1250.20">
    <property type="entry name" value="MFS general substrate transporter like domains"/>
    <property type="match status" value="1"/>
</dbReference>
<feature type="region of interest" description="Disordered" evidence="6">
    <location>
        <begin position="546"/>
        <end position="571"/>
    </location>
</feature>
<feature type="transmembrane region" description="Helical" evidence="7">
    <location>
        <begin position="133"/>
        <end position="150"/>
    </location>
</feature>
<evidence type="ECO:0000256" key="7">
    <source>
        <dbReference type="SAM" id="Phobius"/>
    </source>
</evidence>
<feature type="compositionally biased region" description="Acidic residues" evidence="6">
    <location>
        <begin position="546"/>
        <end position="562"/>
    </location>
</feature>
<evidence type="ECO:0000256" key="1">
    <source>
        <dbReference type="ARBA" id="ARBA00004141"/>
    </source>
</evidence>
<accession>A0A6G1HEY1</accession>
<dbReference type="PROSITE" id="PS50850">
    <property type="entry name" value="MFS"/>
    <property type="match status" value="1"/>
</dbReference>
<dbReference type="EMBL" id="ML977139">
    <property type="protein sequence ID" value="KAF1991579.1"/>
    <property type="molecule type" value="Genomic_DNA"/>
</dbReference>
<protein>
    <submittedName>
        <fullName evidence="9">MFS general substrate transporter</fullName>
    </submittedName>
</protein>
<keyword evidence="5 7" id="KW-0472">Membrane</keyword>
<feature type="transmembrane region" description="Helical" evidence="7">
    <location>
        <begin position="334"/>
        <end position="353"/>
    </location>
</feature>
<feature type="transmembrane region" description="Helical" evidence="7">
    <location>
        <begin position="443"/>
        <end position="466"/>
    </location>
</feature>
<proteinExistence type="predicted"/>
<evidence type="ECO:0000313" key="10">
    <source>
        <dbReference type="Proteomes" id="UP000800041"/>
    </source>
</evidence>
<gene>
    <name evidence="9" type="ORF">K402DRAFT_346367</name>
</gene>
<feature type="transmembrane region" description="Helical" evidence="7">
    <location>
        <begin position="226"/>
        <end position="248"/>
    </location>
</feature>
<evidence type="ECO:0000256" key="5">
    <source>
        <dbReference type="ARBA" id="ARBA00023136"/>
    </source>
</evidence>
<dbReference type="CDD" id="cd17330">
    <property type="entry name" value="MFS_SLC46_TetA_like"/>
    <property type="match status" value="1"/>
</dbReference>
<evidence type="ECO:0000256" key="6">
    <source>
        <dbReference type="SAM" id="MobiDB-lite"/>
    </source>
</evidence>
<name>A0A6G1HEY1_9PEZI</name>
<dbReference type="Proteomes" id="UP000800041">
    <property type="component" value="Unassembled WGS sequence"/>
</dbReference>
<dbReference type="InterPro" id="IPR036259">
    <property type="entry name" value="MFS_trans_sf"/>
</dbReference>
<dbReference type="SUPFAM" id="SSF103473">
    <property type="entry name" value="MFS general substrate transporter"/>
    <property type="match status" value="1"/>
</dbReference>
<evidence type="ECO:0000313" key="9">
    <source>
        <dbReference type="EMBL" id="KAF1991579.1"/>
    </source>
</evidence>
<feature type="transmembrane region" description="Helical" evidence="7">
    <location>
        <begin position="487"/>
        <end position="507"/>
    </location>
</feature>
<evidence type="ECO:0000256" key="3">
    <source>
        <dbReference type="ARBA" id="ARBA00022692"/>
    </source>
</evidence>
<dbReference type="InterPro" id="IPR011701">
    <property type="entry name" value="MFS"/>
</dbReference>
<dbReference type="InterPro" id="IPR020846">
    <property type="entry name" value="MFS_dom"/>
</dbReference>
<dbReference type="InterPro" id="IPR001958">
    <property type="entry name" value="Tet-R_TetA/multi-R_MdtG-like"/>
</dbReference>
<feature type="transmembrane region" description="Helical" evidence="7">
    <location>
        <begin position="190"/>
        <end position="214"/>
    </location>
</feature>
<keyword evidence="10" id="KW-1185">Reference proteome</keyword>
<reference evidence="9" key="1">
    <citation type="journal article" date="2020" name="Stud. Mycol.">
        <title>101 Dothideomycetes genomes: a test case for predicting lifestyles and emergence of pathogens.</title>
        <authorList>
            <person name="Haridas S."/>
            <person name="Albert R."/>
            <person name="Binder M."/>
            <person name="Bloem J."/>
            <person name="Labutti K."/>
            <person name="Salamov A."/>
            <person name="Andreopoulos B."/>
            <person name="Baker S."/>
            <person name="Barry K."/>
            <person name="Bills G."/>
            <person name="Bluhm B."/>
            <person name="Cannon C."/>
            <person name="Castanera R."/>
            <person name="Culley D."/>
            <person name="Daum C."/>
            <person name="Ezra D."/>
            <person name="Gonzalez J."/>
            <person name="Henrissat B."/>
            <person name="Kuo A."/>
            <person name="Liang C."/>
            <person name="Lipzen A."/>
            <person name="Lutzoni F."/>
            <person name="Magnuson J."/>
            <person name="Mondo S."/>
            <person name="Nolan M."/>
            <person name="Ohm R."/>
            <person name="Pangilinan J."/>
            <person name="Park H.-J."/>
            <person name="Ramirez L."/>
            <person name="Alfaro M."/>
            <person name="Sun H."/>
            <person name="Tritt A."/>
            <person name="Yoshinaga Y."/>
            <person name="Zwiers L.-H."/>
            <person name="Turgeon B."/>
            <person name="Goodwin S."/>
            <person name="Spatafora J."/>
            <person name="Crous P."/>
            <person name="Grigoriev I."/>
        </authorList>
    </citation>
    <scope>NUCLEOTIDE SEQUENCE</scope>
    <source>
        <strain evidence="9">CBS 113979</strain>
    </source>
</reference>
<dbReference type="AlphaFoldDB" id="A0A6G1HEY1"/>
<dbReference type="GO" id="GO:0022857">
    <property type="term" value="F:transmembrane transporter activity"/>
    <property type="evidence" value="ECO:0007669"/>
    <property type="project" value="InterPro"/>
</dbReference>
<feature type="transmembrane region" description="Helical" evidence="7">
    <location>
        <begin position="373"/>
        <end position="391"/>
    </location>
</feature>
<feature type="compositionally biased region" description="Basic and acidic residues" evidence="6">
    <location>
        <begin position="1"/>
        <end position="10"/>
    </location>
</feature>
<feature type="transmembrane region" description="Helical" evidence="7">
    <location>
        <begin position="101"/>
        <end position="121"/>
    </location>
</feature>
<dbReference type="PRINTS" id="PR01035">
    <property type="entry name" value="TCRTETA"/>
</dbReference>
<dbReference type="PANTHER" id="PTHR23504">
    <property type="entry name" value="MAJOR FACILITATOR SUPERFAMILY DOMAIN-CONTAINING PROTEIN 10"/>
    <property type="match status" value="1"/>
</dbReference>
<feature type="domain" description="Major facilitator superfamily (MFS) profile" evidence="8">
    <location>
        <begin position="62"/>
        <end position="538"/>
    </location>
</feature>
<dbReference type="PANTHER" id="PTHR23504:SF39">
    <property type="entry name" value="TRANSPORTER, PUTATIVE (AFU_ORTHOLOGUE AFUA_6G03860)-RELATED"/>
    <property type="match status" value="1"/>
</dbReference>
<comment type="subcellular location">
    <subcellularLocation>
        <location evidence="1">Membrane</location>
        <topology evidence="1">Multi-pass membrane protein</topology>
    </subcellularLocation>
</comment>
<keyword evidence="4 7" id="KW-1133">Transmembrane helix</keyword>
<keyword evidence="2" id="KW-0813">Transport</keyword>
<evidence type="ECO:0000256" key="2">
    <source>
        <dbReference type="ARBA" id="ARBA00022448"/>
    </source>
</evidence>
<feature type="transmembrane region" description="Helical" evidence="7">
    <location>
        <begin position="513"/>
        <end position="533"/>
    </location>
</feature>
<sequence>MKRLSADQRRRSSTLHYSSFPTKPPTSRGRPPASPSGQDSGLSQDGSDTSANPHESPLPKKQLAILAVIALAEQTALNSIGPYLPDMTASFPGVNGDKVGMYVGLIASAFALAQLATNFFWGWVSDRIGRKPVILLGTLLSAGCFVAFGFCRRLWQAILVHALLGLVNGNQAVVTTCLGEITDRSNQSRAFTYLPVVFGIGGITGPVLGGLLVIKELNGKPNPYPYLLPNLVSAGVLLTDLVLCMCFLEESLEEAKHLPPLGKRVGHLFSWIWQFVGLSHRPTYLRHFTQADGATGDADGANDDADSQVSTPNFFPEASGDKLTKAEIFNRDTVLLLLTFLIFQLANISFNSLFPTWAEAQPPAGRALTTEEIGLLLGFAGVVTIMFQVGIYGKLRDKIGNKITYRVSFAIFVAAFVLIPWVGYKGSKGLGMSQGKVALWMELAFVLILKTIAAVGGLTSAMLLITNSAPNPNVLGRLNGLAQTISAVGHAVGPFVAGSLFTAAVHIHPKGEALAFGVFGGVTFVGFLLAFGIRSKDLETKSWDDEYIQDENADEEEGDQTEDTPFLGRSR</sequence>
<evidence type="ECO:0000259" key="8">
    <source>
        <dbReference type="PROSITE" id="PS50850"/>
    </source>
</evidence>